<reference evidence="2" key="2">
    <citation type="submission" date="2020-06" db="EMBL/GenBank/DDBJ databases">
        <title>Helianthus annuus Genome sequencing and assembly Release 2.</title>
        <authorList>
            <person name="Gouzy J."/>
            <person name="Langlade N."/>
            <person name="Munos S."/>
        </authorList>
    </citation>
    <scope>NUCLEOTIDE SEQUENCE</scope>
    <source>
        <tissue evidence="2">Leaves</tissue>
    </source>
</reference>
<accession>A0A9K3P0C4</accession>
<dbReference type="Gramene" id="mRNA:HanXRQr2_Chr02g0075471">
    <property type="protein sequence ID" value="mRNA:HanXRQr2_Chr02g0075471"/>
    <property type="gene ID" value="HanXRQr2_Chr02g0075471"/>
</dbReference>
<protein>
    <submittedName>
        <fullName evidence="2">Uncharacterized protein</fullName>
    </submittedName>
</protein>
<proteinExistence type="predicted"/>
<comment type="caution">
    <text evidence="2">The sequence shown here is derived from an EMBL/GenBank/DDBJ whole genome shotgun (WGS) entry which is preliminary data.</text>
</comment>
<gene>
    <name evidence="2" type="ORF">HanXRQr2_Chr02g0075471</name>
</gene>
<evidence type="ECO:0000313" key="2">
    <source>
        <dbReference type="EMBL" id="KAF5819246.1"/>
    </source>
</evidence>
<feature type="region of interest" description="Disordered" evidence="1">
    <location>
        <begin position="82"/>
        <end position="104"/>
    </location>
</feature>
<dbReference type="AlphaFoldDB" id="A0A9K3P0C4"/>
<keyword evidence="3" id="KW-1185">Reference proteome</keyword>
<sequence length="104" mass="10845">MSTLDFIKSDDTSDVVFADAASDDGEDVVSTHRFTRRKGAGQPSSSEMIDLGDDLEVEDTEVPANGKKGELPLVVGKDTKALGKKVGGSKPSGKAIESSSIDDS</sequence>
<organism evidence="2 3">
    <name type="scientific">Helianthus annuus</name>
    <name type="common">Common sunflower</name>
    <dbReference type="NCBI Taxonomy" id="4232"/>
    <lineage>
        <taxon>Eukaryota</taxon>
        <taxon>Viridiplantae</taxon>
        <taxon>Streptophyta</taxon>
        <taxon>Embryophyta</taxon>
        <taxon>Tracheophyta</taxon>
        <taxon>Spermatophyta</taxon>
        <taxon>Magnoliopsida</taxon>
        <taxon>eudicotyledons</taxon>
        <taxon>Gunneridae</taxon>
        <taxon>Pentapetalae</taxon>
        <taxon>asterids</taxon>
        <taxon>campanulids</taxon>
        <taxon>Asterales</taxon>
        <taxon>Asteraceae</taxon>
        <taxon>Asteroideae</taxon>
        <taxon>Heliantheae alliance</taxon>
        <taxon>Heliantheae</taxon>
        <taxon>Helianthus</taxon>
    </lineage>
</organism>
<evidence type="ECO:0000256" key="1">
    <source>
        <dbReference type="SAM" id="MobiDB-lite"/>
    </source>
</evidence>
<dbReference type="EMBL" id="MNCJ02000317">
    <property type="protein sequence ID" value="KAF5819246.1"/>
    <property type="molecule type" value="Genomic_DNA"/>
</dbReference>
<dbReference type="Proteomes" id="UP000215914">
    <property type="component" value="Unassembled WGS sequence"/>
</dbReference>
<reference evidence="2" key="1">
    <citation type="journal article" date="2017" name="Nature">
        <title>The sunflower genome provides insights into oil metabolism, flowering and Asterid evolution.</title>
        <authorList>
            <person name="Badouin H."/>
            <person name="Gouzy J."/>
            <person name="Grassa C.J."/>
            <person name="Murat F."/>
            <person name="Staton S.E."/>
            <person name="Cottret L."/>
            <person name="Lelandais-Briere C."/>
            <person name="Owens G.L."/>
            <person name="Carrere S."/>
            <person name="Mayjonade B."/>
            <person name="Legrand L."/>
            <person name="Gill N."/>
            <person name="Kane N.C."/>
            <person name="Bowers J.E."/>
            <person name="Hubner S."/>
            <person name="Bellec A."/>
            <person name="Berard A."/>
            <person name="Berges H."/>
            <person name="Blanchet N."/>
            <person name="Boniface M.C."/>
            <person name="Brunel D."/>
            <person name="Catrice O."/>
            <person name="Chaidir N."/>
            <person name="Claudel C."/>
            <person name="Donnadieu C."/>
            <person name="Faraut T."/>
            <person name="Fievet G."/>
            <person name="Helmstetter N."/>
            <person name="King M."/>
            <person name="Knapp S.J."/>
            <person name="Lai Z."/>
            <person name="Le Paslier M.C."/>
            <person name="Lippi Y."/>
            <person name="Lorenzon L."/>
            <person name="Mandel J.R."/>
            <person name="Marage G."/>
            <person name="Marchand G."/>
            <person name="Marquand E."/>
            <person name="Bret-Mestries E."/>
            <person name="Morien E."/>
            <person name="Nambeesan S."/>
            <person name="Nguyen T."/>
            <person name="Pegot-Espagnet P."/>
            <person name="Pouilly N."/>
            <person name="Raftis F."/>
            <person name="Sallet E."/>
            <person name="Schiex T."/>
            <person name="Thomas J."/>
            <person name="Vandecasteele C."/>
            <person name="Vares D."/>
            <person name="Vear F."/>
            <person name="Vautrin S."/>
            <person name="Crespi M."/>
            <person name="Mangin B."/>
            <person name="Burke J.M."/>
            <person name="Salse J."/>
            <person name="Munos S."/>
            <person name="Vincourt P."/>
            <person name="Rieseberg L.H."/>
            <person name="Langlade N.B."/>
        </authorList>
    </citation>
    <scope>NUCLEOTIDE SEQUENCE</scope>
    <source>
        <tissue evidence="2">Leaves</tissue>
    </source>
</reference>
<evidence type="ECO:0000313" key="3">
    <source>
        <dbReference type="Proteomes" id="UP000215914"/>
    </source>
</evidence>
<feature type="region of interest" description="Disordered" evidence="1">
    <location>
        <begin position="33"/>
        <end position="54"/>
    </location>
</feature>
<name>A0A9K3P0C4_HELAN</name>